<evidence type="ECO:0000313" key="3">
    <source>
        <dbReference type="Proteomes" id="UP000462760"/>
    </source>
</evidence>
<dbReference type="EMBL" id="VULR01000007">
    <property type="protein sequence ID" value="MSS43336.1"/>
    <property type="molecule type" value="Genomic_DNA"/>
</dbReference>
<name>A0A844FH99_9FIRM</name>
<feature type="transmembrane region" description="Helical" evidence="1">
    <location>
        <begin position="7"/>
        <end position="23"/>
    </location>
</feature>
<comment type="caution">
    <text evidence="2">The sequence shown here is derived from an EMBL/GenBank/DDBJ whole genome shotgun (WGS) entry which is preliminary data.</text>
</comment>
<gene>
    <name evidence="2" type="ORF">FYJ27_06260</name>
</gene>
<feature type="transmembrane region" description="Helical" evidence="1">
    <location>
        <begin position="89"/>
        <end position="112"/>
    </location>
</feature>
<organism evidence="2 3">
    <name type="scientific">Anaerosalibacter bizertensis</name>
    <dbReference type="NCBI Taxonomy" id="932217"/>
    <lineage>
        <taxon>Bacteria</taxon>
        <taxon>Bacillati</taxon>
        <taxon>Bacillota</taxon>
        <taxon>Tissierellia</taxon>
        <taxon>Tissierellales</taxon>
        <taxon>Sporanaerobacteraceae</taxon>
        <taxon>Anaerosalibacter</taxon>
    </lineage>
</organism>
<dbReference type="AlphaFoldDB" id="A0A844FH99"/>
<keyword evidence="1" id="KW-0812">Transmembrane</keyword>
<dbReference type="Proteomes" id="UP000462760">
    <property type="component" value="Unassembled WGS sequence"/>
</dbReference>
<keyword evidence="1" id="KW-0472">Membrane</keyword>
<sequence>MNKNDTWVKILLIGAILMLIAQIGNFPILLVLSFPVVMVSWMTLGALRRNKVGKGLKFSLISLYIIWTVGFLAMILIDDTVFKGTVLGFVPGTAIMVYGVWILPYIFGTLVYGIRFDEDYLDEDDIKKFEKEIGHETELH</sequence>
<reference evidence="2 3" key="1">
    <citation type="submission" date="2019-08" db="EMBL/GenBank/DDBJ databases">
        <title>In-depth cultivation of the pig gut microbiome towards novel bacterial diversity and tailored functional studies.</title>
        <authorList>
            <person name="Wylensek D."/>
            <person name="Hitch T.C.A."/>
            <person name="Clavel T."/>
        </authorList>
    </citation>
    <scope>NUCLEOTIDE SEQUENCE [LARGE SCALE GENOMIC DNA]</scope>
    <source>
        <strain evidence="2 3">Med78-601-WT-4W-RMD-3</strain>
    </source>
</reference>
<feature type="transmembrane region" description="Helical" evidence="1">
    <location>
        <begin position="29"/>
        <end position="47"/>
    </location>
</feature>
<protein>
    <submittedName>
        <fullName evidence="2">Uncharacterized protein</fullName>
    </submittedName>
</protein>
<keyword evidence="1" id="KW-1133">Transmembrane helix</keyword>
<feature type="transmembrane region" description="Helical" evidence="1">
    <location>
        <begin position="59"/>
        <end position="77"/>
    </location>
</feature>
<accession>A0A844FH99</accession>
<dbReference type="OrthoDB" id="1953847at2"/>
<evidence type="ECO:0000313" key="2">
    <source>
        <dbReference type="EMBL" id="MSS43336.1"/>
    </source>
</evidence>
<evidence type="ECO:0000256" key="1">
    <source>
        <dbReference type="SAM" id="Phobius"/>
    </source>
</evidence>
<dbReference type="RefSeq" id="WP_154484021.1">
    <property type="nucleotide sequence ID" value="NZ_VULR01000007.1"/>
</dbReference>
<proteinExistence type="predicted"/>